<gene>
    <name evidence="1" type="primary">gb16276</name>
    <name evidence="1" type="ORF">PR202_gb16276</name>
</gene>
<dbReference type="Proteomes" id="UP001054889">
    <property type="component" value="Unassembled WGS sequence"/>
</dbReference>
<name>A0AAV5F018_ELECO</name>
<dbReference type="AlphaFoldDB" id="A0AAV5F018"/>
<keyword evidence="2" id="KW-1185">Reference proteome</keyword>
<reference evidence="1" key="2">
    <citation type="submission" date="2021-12" db="EMBL/GenBank/DDBJ databases">
        <title>Resequencing data analysis of finger millet.</title>
        <authorList>
            <person name="Hatakeyama M."/>
            <person name="Aluri S."/>
            <person name="Balachadran M.T."/>
            <person name="Sivarajan S.R."/>
            <person name="Poveda L."/>
            <person name="Shimizu-Inatsugi R."/>
            <person name="Schlapbach R."/>
            <person name="Sreeman S.M."/>
            <person name="Shimizu K.K."/>
        </authorList>
    </citation>
    <scope>NUCLEOTIDE SEQUENCE</scope>
</reference>
<dbReference type="EMBL" id="BQKI01000080">
    <property type="protein sequence ID" value="GJN28181.1"/>
    <property type="molecule type" value="Genomic_DNA"/>
</dbReference>
<comment type="caution">
    <text evidence="1">The sequence shown here is derived from an EMBL/GenBank/DDBJ whole genome shotgun (WGS) entry which is preliminary data.</text>
</comment>
<accession>A0AAV5F018</accession>
<sequence length="268" mass="29865">MLWTGKGSSNGGQCQVASETVCLSKEDGGLGVKKLTTQNKSLLMKTLHKLFFGVDAPWTQWIKLWYLSSERGLPQSPDHSDSWNIFLWLLPSYRQLTSVQVRDGCSMTFWTDDWCNLGPLQDVFPALYSHCTRQAMTVNDAPRHGSLYLPRQVCITNAANEELLLLISALPADGLLEEGHYLPFTTGGVYRQLHQHSQDLPFVDANWENFAQKKLKFSFGFCAMKRLGQGHFFTTSTASLTQPAHSAPTSTKPGSISSWSALQIFGLS</sequence>
<proteinExistence type="predicted"/>
<protein>
    <submittedName>
        <fullName evidence="1">Uncharacterized protein</fullName>
    </submittedName>
</protein>
<evidence type="ECO:0000313" key="2">
    <source>
        <dbReference type="Proteomes" id="UP001054889"/>
    </source>
</evidence>
<organism evidence="1 2">
    <name type="scientific">Eleusine coracana subsp. coracana</name>
    <dbReference type="NCBI Taxonomy" id="191504"/>
    <lineage>
        <taxon>Eukaryota</taxon>
        <taxon>Viridiplantae</taxon>
        <taxon>Streptophyta</taxon>
        <taxon>Embryophyta</taxon>
        <taxon>Tracheophyta</taxon>
        <taxon>Spermatophyta</taxon>
        <taxon>Magnoliopsida</taxon>
        <taxon>Liliopsida</taxon>
        <taxon>Poales</taxon>
        <taxon>Poaceae</taxon>
        <taxon>PACMAD clade</taxon>
        <taxon>Chloridoideae</taxon>
        <taxon>Cynodonteae</taxon>
        <taxon>Eleusininae</taxon>
        <taxon>Eleusine</taxon>
    </lineage>
</organism>
<evidence type="ECO:0000313" key="1">
    <source>
        <dbReference type="EMBL" id="GJN28181.1"/>
    </source>
</evidence>
<reference evidence="1" key="1">
    <citation type="journal article" date="2018" name="DNA Res.">
        <title>Multiple hybrid de novo genome assembly of finger millet, an orphan allotetraploid crop.</title>
        <authorList>
            <person name="Hatakeyama M."/>
            <person name="Aluri S."/>
            <person name="Balachadran M.T."/>
            <person name="Sivarajan S.R."/>
            <person name="Patrignani A."/>
            <person name="Gruter S."/>
            <person name="Poveda L."/>
            <person name="Shimizu-Inatsugi R."/>
            <person name="Baeten J."/>
            <person name="Francoijs K.J."/>
            <person name="Nataraja K.N."/>
            <person name="Reddy Y.A.N."/>
            <person name="Phadnis S."/>
            <person name="Ravikumar R.L."/>
            <person name="Schlapbach R."/>
            <person name="Sreeman S.M."/>
            <person name="Shimizu K.K."/>
        </authorList>
    </citation>
    <scope>NUCLEOTIDE SEQUENCE</scope>
</reference>